<dbReference type="Gene3D" id="3.20.20.30">
    <property type="entry name" value="Luciferase-like domain"/>
    <property type="match status" value="1"/>
</dbReference>
<name>A0A6J6DYC8_9ZZZZ</name>
<gene>
    <name evidence="4" type="ORF">UFOPK1493_02278</name>
</gene>
<evidence type="ECO:0000256" key="2">
    <source>
        <dbReference type="ARBA" id="ARBA00023033"/>
    </source>
</evidence>
<evidence type="ECO:0000256" key="1">
    <source>
        <dbReference type="ARBA" id="ARBA00023002"/>
    </source>
</evidence>
<dbReference type="GO" id="GO:0004497">
    <property type="term" value="F:monooxygenase activity"/>
    <property type="evidence" value="ECO:0007669"/>
    <property type="project" value="UniProtKB-KW"/>
</dbReference>
<organism evidence="4">
    <name type="scientific">freshwater metagenome</name>
    <dbReference type="NCBI Taxonomy" id="449393"/>
    <lineage>
        <taxon>unclassified sequences</taxon>
        <taxon>metagenomes</taxon>
        <taxon>ecological metagenomes</taxon>
    </lineage>
</organism>
<dbReference type="GO" id="GO:0016705">
    <property type="term" value="F:oxidoreductase activity, acting on paired donors, with incorporation or reduction of molecular oxygen"/>
    <property type="evidence" value="ECO:0007669"/>
    <property type="project" value="InterPro"/>
</dbReference>
<keyword evidence="2" id="KW-0503">Monooxygenase</keyword>
<dbReference type="SUPFAM" id="SSF51679">
    <property type="entry name" value="Bacterial luciferase-like"/>
    <property type="match status" value="1"/>
</dbReference>
<dbReference type="EMBL" id="CAEZSR010000088">
    <property type="protein sequence ID" value="CAB4569161.1"/>
    <property type="molecule type" value="Genomic_DNA"/>
</dbReference>
<evidence type="ECO:0000259" key="3">
    <source>
        <dbReference type="Pfam" id="PF00296"/>
    </source>
</evidence>
<dbReference type="InterPro" id="IPR036661">
    <property type="entry name" value="Luciferase-like_sf"/>
</dbReference>
<proteinExistence type="predicted"/>
<reference evidence="4" key="1">
    <citation type="submission" date="2020-05" db="EMBL/GenBank/DDBJ databases">
        <authorList>
            <person name="Chiriac C."/>
            <person name="Salcher M."/>
            <person name="Ghai R."/>
            <person name="Kavagutti S V."/>
        </authorList>
    </citation>
    <scope>NUCLEOTIDE SEQUENCE</scope>
</reference>
<protein>
    <submittedName>
        <fullName evidence="4">Unannotated protein</fullName>
    </submittedName>
</protein>
<dbReference type="PANTHER" id="PTHR30137">
    <property type="entry name" value="LUCIFERASE-LIKE MONOOXYGENASE"/>
    <property type="match status" value="1"/>
</dbReference>
<evidence type="ECO:0000313" key="4">
    <source>
        <dbReference type="EMBL" id="CAB4569161.1"/>
    </source>
</evidence>
<dbReference type="AlphaFoldDB" id="A0A6J6DYC8"/>
<dbReference type="GO" id="GO:0005829">
    <property type="term" value="C:cytosol"/>
    <property type="evidence" value="ECO:0007669"/>
    <property type="project" value="TreeGrafter"/>
</dbReference>
<feature type="domain" description="Luciferase-like" evidence="3">
    <location>
        <begin position="1"/>
        <end position="308"/>
    </location>
</feature>
<dbReference type="InterPro" id="IPR011251">
    <property type="entry name" value="Luciferase-like_dom"/>
</dbReference>
<keyword evidence="1" id="KW-0560">Oxidoreductase</keyword>
<dbReference type="PANTHER" id="PTHR30137:SF8">
    <property type="entry name" value="BLR5498 PROTEIN"/>
    <property type="match status" value="1"/>
</dbReference>
<dbReference type="InterPro" id="IPR050766">
    <property type="entry name" value="Bact_Lucif_Oxidored"/>
</dbReference>
<dbReference type="Pfam" id="PF00296">
    <property type="entry name" value="Bac_luciferase"/>
    <property type="match status" value="1"/>
</dbReference>
<sequence>MDFGLLSLGDHLTDSVTGVRSTQAERFRSLVEQGVLAEQTGFRSVHLGEHHFCDYILSSPPVVLAAIGERTSRIRLSTGVLLGANLDPVRVAEDYATVDLLSGGRLEPVIGRGTYFPHTFAAFGQDPADAKEVFAEHLELLLRIWETDGPVTWSGRFRAPLDGITVEPRPLQTPRPHVWLGAGSSRDSVELAARLGVSLMLPTVFGTPASFRPMVDHYLECWEAAGRDRADARIGALSHCHVHTTSQLAHQTWRPRYTTYMTWVTSFVARGLGASSVPPFDYDAMVRAMAVVGSPAEVVDRIGAIRDLLQLDTHLVMFDMGGMPHAEVAATIERFGADVIPAFA</sequence>
<accession>A0A6J6DYC8</accession>